<name>A0A7Y9YAD4_9ACTN</name>
<dbReference type="Proteomes" id="UP000537326">
    <property type="component" value="Unassembled WGS sequence"/>
</dbReference>
<keyword evidence="2" id="KW-1185">Reference proteome</keyword>
<protein>
    <submittedName>
        <fullName evidence="1">Uncharacterized protein</fullName>
    </submittedName>
</protein>
<comment type="caution">
    <text evidence="1">The sequence shown here is derived from an EMBL/GenBank/DDBJ whole genome shotgun (WGS) entry which is preliminary data.</text>
</comment>
<evidence type="ECO:0000313" key="2">
    <source>
        <dbReference type="Proteomes" id="UP000537326"/>
    </source>
</evidence>
<proteinExistence type="predicted"/>
<reference evidence="1 2" key="1">
    <citation type="submission" date="2020-07" db="EMBL/GenBank/DDBJ databases">
        <title>Sequencing the genomes of 1000 actinobacteria strains.</title>
        <authorList>
            <person name="Klenk H.-P."/>
        </authorList>
    </citation>
    <scope>NUCLEOTIDE SEQUENCE [LARGE SCALE GENOMIC DNA]</scope>
    <source>
        <strain evidence="1 2">DSM 18248</strain>
    </source>
</reference>
<dbReference type="RefSeq" id="WP_179529634.1">
    <property type="nucleotide sequence ID" value="NZ_BAAAPP010000002.1"/>
</dbReference>
<dbReference type="EMBL" id="JACBZI010000001">
    <property type="protein sequence ID" value="NYI08535.1"/>
    <property type="molecule type" value="Genomic_DNA"/>
</dbReference>
<gene>
    <name evidence="1" type="ORF">BKA05_000050</name>
</gene>
<evidence type="ECO:0000313" key="1">
    <source>
        <dbReference type="EMBL" id="NYI08535.1"/>
    </source>
</evidence>
<accession>A0A7Y9YAD4</accession>
<sequence>MVGYPSGVVKLLRGQPAVLDRLTRSQRLMLCDVEPDEPHFVATNRRGDVSLVPAERRILAGLLEQRLYAAPYAPPTWNADTWDSPDAVAREDVRLELCYLQDAEAEGWELVENNGYELLTDTRRPDEALHRRDLP</sequence>
<dbReference type="AlphaFoldDB" id="A0A7Y9YAD4"/>
<organism evidence="1 2">
    <name type="scientific">Nocardioides marinus</name>
    <dbReference type="NCBI Taxonomy" id="374514"/>
    <lineage>
        <taxon>Bacteria</taxon>
        <taxon>Bacillati</taxon>
        <taxon>Actinomycetota</taxon>
        <taxon>Actinomycetes</taxon>
        <taxon>Propionibacteriales</taxon>
        <taxon>Nocardioidaceae</taxon>
        <taxon>Nocardioides</taxon>
    </lineage>
</organism>